<evidence type="ECO:0000313" key="3">
    <source>
        <dbReference type="Proteomes" id="UP000327157"/>
    </source>
</evidence>
<dbReference type="PANTHER" id="PTHR36746">
    <property type="entry name" value="BNAC04G51760D PROTEIN"/>
    <property type="match status" value="1"/>
</dbReference>
<reference evidence="3" key="2">
    <citation type="submission" date="2019-10" db="EMBL/GenBank/DDBJ databases">
        <title>A de novo genome assembly of a pear dwarfing rootstock.</title>
        <authorList>
            <person name="Wang F."/>
            <person name="Wang J."/>
            <person name="Li S."/>
            <person name="Zhang Y."/>
            <person name="Fang M."/>
            <person name="Ma L."/>
            <person name="Zhao Y."/>
            <person name="Jiang S."/>
        </authorList>
    </citation>
    <scope>NUCLEOTIDE SEQUENCE [LARGE SCALE GENOMIC DNA]</scope>
</reference>
<evidence type="ECO:0000256" key="1">
    <source>
        <dbReference type="SAM" id="MobiDB-lite"/>
    </source>
</evidence>
<keyword evidence="3" id="KW-1185">Reference proteome</keyword>
<feature type="compositionally biased region" description="Basic and acidic residues" evidence="1">
    <location>
        <begin position="48"/>
        <end position="62"/>
    </location>
</feature>
<gene>
    <name evidence="2" type="ORF">D8674_023588</name>
</gene>
<proteinExistence type="predicted"/>
<protein>
    <submittedName>
        <fullName evidence="2">Uncharacterized protein</fullName>
    </submittedName>
</protein>
<dbReference type="Proteomes" id="UP000327157">
    <property type="component" value="Chromosome 4"/>
</dbReference>
<comment type="caution">
    <text evidence="2">The sequence shown here is derived from an EMBL/GenBank/DDBJ whole genome shotgun (WGS) entry which is preliminary data.</text>
</comment>
<feature type="region of interest" description="Disordered" evidence="1">
    <location>
        <begin position="33"/>
        <end position="71"/>
    </location>
</feature>
<evidence type="ECO:0000313" key="2">
    <source>
        <dbReference type="EMBL" id="KAB2621406.1"/>
    </source>
</evidence>
<sequence>MAGGENFFSSFVCCSTRQEHDGHNHSFFYRQQGPVPASHTPKPSLLTHDQKAKKANDHKKPMSEVQKQATNDGFSAYIKRTKMKIRTRTNFGGWNRSASNSNLDDVHVHVAKNEDHTRDIFSEYINRVKIKIRKTTTGFGSSRKSFKGEHARETG</sequence>
<dbReference type="AlphaFoldDB" id="A0A5N5H0K0"/>
<dbReference type="PANTHER" id="PTHR36746:SF3">
    <property type="entry name" value="DUF4005 DOMAIN-CONTAINING PROTEIN"/>
    <property type="match status" value="1"/>
</dbReference>
<dbReference type="EMBL" id="SMOL01000231">
    <property type="protein sequence ID" value="KAB2621406.1"/>
    <property type="molecule type" value="Genomic_DNA"/>
</dbReference>
<dbReference type="OrthoDB" id="1588050at2759"/>
<reference evidence="2 3" key="3">
    <citation type="submission" date="2019-11" db="EMBL/GenBank/DDBJ databases">
        <title>A de novo genome assembly of a pear dwarfing rootstock.</title>
        <authorList>
            <person name="Wang F."/>
            <person name="Wang J."/>
            <person name="Li S."/>
            <person name="Zhang Y."/>
            <person name="Fang M."/>
            <person name="Ma L."/>
            <person name="Zhao Y."/>
            <person name="Jiang S."/>
        </authorList>
    </citation>
    <scope>NUCLEOTIDE SEQUENCE [LARGE SCALE GENOMIC DNA]</scope>
    <source>
        <strain evidence="2">S2</strain>
        <tissue evidence="2">Leaf</tissue>
    </source>
</reference>
<reference evidence="2 3" key="1">
    <citation type="submission" date="2019-09" db="EMBL/GenBank/DDBJ databases">
        <authorList>
            <person name="Ou C."/>
        </authorList>
    </citation>
    <scope>NUCLEOTIDE SEQUENCE [LARGE SCALE GENOMIC DNA]</scope>
    <source>
        <strain evidence="2">S2</strain>
        <tissue evidence="2">Leaf</tissue>
    </source>
</reference>
<name>A0A5N5H0K0_9ROSA</name>
<accession>A0A5N5H0K0</accession>
<organism evidence="2 3">
    <name type="scientific">Pyrus ussuriensis x Pyrus communis</name>
    <dbReference type="NCBI Taxonomy" id="2448454"/>
    <lineage>
        <taxon>Eukaryota</taxon>
        <taxon>Viridiplantae</taxon>
        <taxon>Streptophyta</taxon>
        <taxon>Embryophyta</taxon>
        <taxon>Tracheophyta</taxon>
        <taxon>Spermatophyta</taxon>
        <taxon>Magnoliopsida</taxon>
        <taxon>eudicotyledons</taxon>
        <taxon>Gunneridae</taxon>
        <taxon>Pentapetalae</taxon>
        <taxon>rosids</taxon>
        <taxon>fabids</taxon>
        <taxon>Rosales</taxon>
        <taxon>Rosaceae</taxon>
        <taxon>Amygdaloideae</taxon>
        <taxon>Maleae</taxon>
        <taxon>Pyrus</taxon>
    </lineage>
</organism>